<dbReference type="SUPFAM" id="SSF55811">
    <property type="entry name" value="Nudix"/>
    <property type="match status" value="1"/>
</dbReference>
<dbReference type="Gene3D" id="3.90.79.10">
    <property type="entry name" value="Nucleoside Triphosphate Pyrophosphohydrolase"/>
    <property type="match status" value="1"/>
</dbReference>
<evidence type="ECO:0000259" key="2">
    <source>
        <dbReference type="PROSITE" id="PS51462"/>
    </source>
</evidence>
<dbReference type="Pfam" id="PF00293">
    <property type="entry name" value="NUDIX"/>
    <property type="match status" value="1"/>
</dbReference>
<dbReference type="AlphaFoldDB" id="A0A419AVX2"/>
<dbReference type="Proteomes" id="UP000283655">
    <property type="component" value="Unassembled WGS sequence"/>
</dbReference>
<dbReference type="EMBL" id="QZDH01000023">
    <property type="protein sequence ID" value="RJL51213.1"/>
    <property type="molecule type" value="Genomic_DNA"/>
</dbReference>
<dbReference type="RefSeq" id="WP_119873800.1">
    <property type="nucleotide sequence ID" value="NZ_QZDH01000023.1"/>
</dbReference>
<evidence type="ECO:0000313" key="3">
    <source>
        <dbReference type="EMBL" id="RJL51213.1"/>
    </source>
</evidence>
<sequence length="186" mass="21590">MQDGKSVILKLNAEISYRFPITTDRDDVNAKRLQYFIDATFHPFERSTLEGHVTGTAFIVDKERQHTLLLRHKKLNMWLPPGGHCDGNADIIDTVLRETQEETGIDNVNVVSNEILDIDIHLIPANPKEPEHYHYDIRFLLQADRHVPLVINEQEATNLQWISIDRLEDYTQLPSLLILREKMEVL</sequence>
<comment type="caution">
    <text evidence="3">The sequence shown here is derived from an EMBL/GenBank/DDBJ whole genome shotgun (WGS) entry which is preliminary data.</text>
</comment>
<dbReference type="PROSITE" id="PS51462">
    <property type="entry name" value="NUDIX"/>
    <property type="match status" value="1"/>
</dbReference>
<protein>
    <submittedName>
        <fullName evidence="3">NUDIX domain-containing protein</fullName>
    </submittedName>
</protein>
<organism evidence="3 4">
    <name type="scientific">Pectobacterium carotovorum</name>
    <name type="common">Erwinia carotovora</name>
    <dbReference type="NCBI Taxonomy" id="554"/>
    <lineage>
        <taxon>Bacteria</taxon>
        <taxon>Pseudomonadati</taxon>
        <taxon>Pseudomonadota</taxon>
        <taxon>Gammaproteobacteria</taxon>
        <taxon>Enterobacterales</taxon>
        <taxon>Pectobacteriaceae</taxon>
        <taxon>Pectobacterium</taxon>
    </lineage>
</organism>
<feature type="domain" description="Nudix hydrolase" evidence="2">
    <location>
        <begin position="50"/>
        <end position="184"/>
    </location>
</feature>
<dbReference type="InterPro" id="IPR015797">
    <property type="entry name" value="NUDIX_hydrolase-like_dom_sf"/>
</dbReference>
<dbReference type="CDD" id="cd03674">
    <property type="entry name" value="NUDIX_Hydrolase"/>
    <property type="match status" value="1"/>
</dbReference>
<reference evidence="3 4" key="1">
    <citation type="submission" date="2018-09" db="EMBL/GenBank/DDBJ databases">
        <title>Phylogenetic diversity of Pectobacterium and Dickeya strains causing blackleg disease of potato in Morocco.</title>
        <authorList>
            <person name="Oulghazi S."/>
            <person name="Moumni M."/>
            <person name="Faure D."/>
        </authorList>
    </citation>
    <scope>NUCLEOTIDE SEQUENCE [LARGE SCALE GENOMIC DNA]</scope>
    <source>
        <strain evidence="3 4">S1.15.11.2D</strain>
    </source>
</reference>
<accession>A0A419AVX2</accession>
<dbReference type="PANTHER" id="PTHR43736:SF1">
    <property type="entry name" value="DIHYDRONEOPTERIN TRIPHOSPHATE DIPHOSPHATASE"/>
    <property type="match status" value="1"/>
</dbReference>
<comment type="cofactor">
    <cofactor evidence="1">
        <name>Mg(2+)</name>
        <dbReference type="ChEBI" id="CHEBI:18420"/>
    </cofactor>
</comment>
<evidence type="ECO:0000313" key="4">
    <source>
        <dbReference type="Proteomes" id="UP000283655"/>
    </source>
</evidence>
<dbReference type="InterPro" id="IPR000086">
    <property type="entry name" value="NUDIX_hydrolase_dom"/>
</dbReference>
<dbReference type="PANTHER" id="PTHR43736">
    <property type="entry name" value="ADP-RIBOSE PYROPHOSPHATASE"/>
    <property type="match status" value="1"/>
</dbReference>
<evidence type="ECO:0000256" key="1">
    <source>
        <dbReference type="ARBA" id="ARBA00001946"/>
    </source>
</evidence>
<name>A0A419AVX2_PECCA</name>
<gene>
    <name evidence="3" type="ORF">D5071_11410</name>
</gene>
<proteinExistence type="predicted"/>
<dbReference type="GO" id="GO:0003824">
    <property type="term" value="F:catalytic activity"/>
    <property type="evidence" value="ECO:0007669"/>
    <property type="project" value="UniProtKB-ARBA"/>
</dbReference>